<evidence type="ECO:0000256" key="1">
    <source>
        <dbReference type="SAM" id="SignalP"/>
    </source>
</evidence>
<proteinExistence type="predicted"/>
<keyword evidence="1" id="KW-0732">Signal</keyword>
<accession>A0A845AXQ4</accession>
<dbReference type="Proteomes" id="UP000446786">
    <property type="component" value="Unassembled WGS sequence"/>
</dbReference>
<dbReference type="PANTHER" id="PTHR14136:SF17">
    <property type="entry name" value="BTB_POZ DOMAIN-CONTAINING PROTEIN KCTD9"/>
    <property type="match status" value="1"/>
</dbReference>
<feature type="chain" id="PRO_5032924310" description="DUF1311 domain-containing protein" evidence="1">
    <location>
        <begin position="25"/>
        <end position="506"/>
    </location>
</feature>
<dbReference type="InterPro" id="IPR001646">
    <property type="entry name" value="5peptide_repeat"/>
</dbReference>
<dbReference type="Gene3D" id="2.160.20.80">
    <property type="entry name" value="E3 ubiquitin-protein ligase SopA"/>
    <property type="match status" value="1"/>
</dbReference>
<dbReference type="AlphaFoldDB" id="A0A845AXQ4"/>
<dbReference type="EMBL" id="WTYE01000001">
    <property type="protein sequence ID" value="MXP31538.1"/>
    <property type="molecule type" value="Genomic_DNA"/>
</dbReference>
<dbReference type="Pfam" id="PF00805">
    <property type="entry name" value="Pentapeptide"/>
    <property type="match status" value="1"/>
</dbReference>
<dbReference type="PANTHER" id="PTHR14136">
    <property type="entry name" value="BTB_POZ DOMAIN-CONTAINING PROTEIN KCTD9"/>
    <property type="match status" value="1"/>
</dbReference>
<keyword evidence="3" id="KW-1185">Reference proteome</keyword>
<evidence type="ECO:0008006" key="4">
    <source>
        <dbReference type="Google" id="ProtNLM"/>
    </source>
</evidence>
<reference evidence="2 3" key="1">
    <citation type="submission" date="2019-12" db="EMBL/GenBank/DDBJ databases">
        <title>Genomic-based taxomic classification of the family Erythrobacteraceae.</title>
        <authorList>
            <person name="Xu L."/>
        </authorList>
    </citation>
    <scope>NUCLEOTIDE SEQUENCE [LARGE SCALE GENOMIC DNA]</scope>
    <source>
        <strain evidence="2 3">JCM 16677</strain>
    </source>
</reference>
<evidence type="ECO:0000313" key="2">
    <source>
        <dbReference type="EMBL" id="MXP31538.1"/>
    </source>
</evidence>
<organism evidence="2 3">
    <name type="scientific">Parerythrobacter jejuensis</name>
    <dbReference type="NCBI Taxonomy" id="795812"/>
    <lineage>
        <taxon>Bacteria</taxon>
        <taxon>Pseudomonadati</taxon>
        <taxon>Pseudomonadota</taxon>
        <taxon>Alphaproteobacteria</taxon>
        <taxon>Sphingomonadales</taxon>
        <taxon>Erythrobacteraceae</taxon>
        <taxon>Parerythrobacter</taxon>
    </lineage>
</organism>
<gene>
    <name evidence="2" type="ORF">GRI94_06860</name>
</gene>
<feature type="signal peptide" evidence="1">
    <location>
        <begin position="1"/>
        <end position="24"/>
    </location>
</feature>
<dbReference type="RefSeq" id="WP_160778965.1">
    <property type="nucleotide sequence ID" value="NZ_BAAAZF010000001.1"/>
</dbReference>
<sequence length="506" mass="54062">MGLIQTVMGGAIAAVGFWCAVAAAAPPEAGLGDYTSEAARSMCEMADPEAAIPVIAGADYQNLKDALARGSGGVIIVGGNFQGAGPADFAGIAAGTCFVETDLSSSAWGNAKIEKLTLVRVDLSGGDLSNTALQEAKMIGVNASGTSFADADLSYASWVGRYWTSNLENADFSDATMRGFRFRCGITMDEACGGSSGADFSGVDLTGASLSSFPVWGFDNFEGARIDQAILSPRAIPYLRGIVLDGPLILGWPNDAPDQRYPQERVSTEDFRLLQQSALSAKIDVPSFDCGLAQNTAEKLVCGEYESNLRRLDRDVAQLYAVAKQAGRTTLRDQRAWLRQRDQCEDRDCVEQAYEDRKTGLLASIDIPIILAPDQSRQFEEDVLPVGKPMRNSPLYKRLRKVLESASRQGVTLVGLENGRIAAIGEAVGANAHLCTLSVSSAAYDPETGWYGAETDDGEQIPLFRIWNERLEFRYSGNMGDTPDAASSFITCGARAAFADLVALGE</sequence>
<dbReference type="OrthoDB" id="7593266at2"/>
<comment type="caution">
    <text evidence="2">The sequence shown here is derived from an EMBL/GenBank/DDBJ whole genome shotgun (WGS) entry which is preliminary data.</text>
</comment>
<evidence type="ECO:0000313" key="3">
    <source>
        <dbReference type="Proteomes" id="UP000446786"/>
    </source>
</evidence>
<dbReference type="InterPro" id="IPR051082">
    <property type="entry name" value="Pentapeptide-BTB/POZ_domain"/>
</dbReference>
<dbReference type="SUPFAM" id="SSF141571">
    <property type="entry name" value="Pentapeptide repeat-like"/>
    <property type="match status" value="1"/>
</dbReference>
<name>A0A845AXQ4_9SPHN</name>
<protein>
    <recommendedName>
        <fullName evidence="4">DUF1311 domain-containing protein</fullName>
    </recommendedName>
</protein>